<evidence type="ECO:0000313" key="3">
    <source>
        <dbReference type="Proteomes" id="UP000753908"/>
    </source>
</evidence>
<reference evidence="2" key="1">
    <citation type="submission" date="2021-05" db="EMBL/GenBank/DDBJ databases">
        <authorList>
            <person name="Pietrasiak N."/>
            <person name="Ward R."/>
            <person name="Stajich J.E."/>
            <person name="Kurbessoian T."/>
        </authorList>
    </citation>
    <scope>NUCLEOTIDE SEQUENCE</scope>
    <source>
        <strain evidence="2">CPER-KK1</strain>
    </source>
</reference>
<proteinExistence type="predicted"/>
<name>A0A951PRW1_9CYAN</name>
<feature type="chain" id="PRO_5037881693" description="Lysozyme inhibitor LprI N-terminal domain-containing protein" evidence="1">
    <location>
        <begin position="26"/>
        <end position="162"/>
    </location>
</feature>
<feature type="signal peptide" evidence="1">
    <location>
        <begin position="1"/>
        <end position="25"/>
    </location>
</feature>
<dbReference type="EMBL" id="JAHHIF010000084">
    <property type="protein sequence ID" value="MBW4549160.1"/>
    <property type="molecule type" value="Genomic_DNA"/>
</dbReference>
<reference evidence="2" key="2">
    <citation type="journal article" date="2022" name="Microbiol. Resour. Announc.">
        <title>Metagenome Sequencing to Explore Phylogenomics of Terrestrial Cyanobacteria.</title>
        <authorList>
            <person name="Ward R.D."/>
            <person name="Stajich J.E."/>
            <person name="Johansen J.R."/>
            <person name="Huntemann M."/>
            <person name="Clum A."/>
            <person name="Foster B."/>
            <person name="Foster B."/>
            <person name="Roux S."/>
            <person name="Palaniappan K."/>
            <person name="Varghese N."/>
            <person name="Mukherjee S."/>
            <person name="Reddy T.B.K."/>
            <person name="Daum C."/>
            <person name="Copeland A."/>
            <person name="Chen I.A."/>
            <person name="Ivanova N.N."/>
            <person name="Kyrpides N.C."/>
            <person name="Shapiro N."/>
            <person name="Eloe-Fadrosh E.A."/>
            <person name="Pietrasiak N."/>
        </authorList>
    </citation>
    <scope>NUCLEOTIDE SEQUENCE</scope>
    <source>
        <strain evidence="2">CPER-KK1</strain>
    </source>
</reference>
<evidence type="ECO:0000313" key="2">
    <source>
        <dbReference type="EMBL" id="MBW4549160.1"/>
    </source>
</evidence>
<dbReference type="Proteomes" id="UP000753908">
    <property type="component" value="Unassembled WGS sequence"/>
</dbReference>
<evidence type="ECO:0000256" key="1">
    <source>
        <dbReference type="SAM" id="SignalP"/>
    </source>
</evidence>
<evidence type="ECO:0008006" key="4">
    <source>
        <dbReference type="Google" id="ProtNLM"/>
    </source>
</evidence>
<sequence>MSFKSSKTGKHLLLTGLVVSLGLWATPATSQTTATDSQVTAFVEALRQAAPPQSNNDGMYSAWQVLPGIIPDWTKRCTGQQLTAAQFEADATAARNTVTCIARRELNNQMQARGNNQAAAVRGAACWWMTGKYDGCNSGFQAQYVQKVVNVYQQQVSGSSQR</sequence>
<keyword evidence="1" id="KW-0732">Signal</keyword>
<accession>A0A951PRW1</accession>
<comment type="caution">
    <text evidence="2">The sequence shown here is derived from an EMBL/GenBank/DDBJ whole genome shotgun (WGS) entry which is preliminary data.</text>
</comment>
<protein>
    <recommendedName>
        <fullName evidence="4">Lysozyme inhibitor LprI N-terminal domain-containing protein</fullName>
    </recommendedName>
</protein>
<gene>
    <name evidence="2" type="ORF">KME25_32865</name>
</gene>
<organism evidence="2 3">
    <name type="scientific">Symplocastrum torsivum CPER-KK1</name>
    <dbReference type="NCBI Taxonomy" id="450513"/>
    <lineage>
        <taxon>Bacteria</taxon>
        <taxon>Bacillati</taxon>
        <taxon>Cyanobacteriota</taxon>
        <taxon>Cyanophyceae</taxon>
        <taxon>Oscillatoriophycideae</taxon>
        <taxon>Oscillatoriales</taxon>
        <taxon>Microcoleaceae</taxon>
        <taxon>Symplocastrum</taxon>
    </lineage>
</organism>
<dbReference type="AlphaFoldDB" id="A0A951PRW1"/>